<dbReference type="KEGG" id="agi:FSB73_08135"/>
<evidence type="ECO:0000256" key="2">
    <source>
        <dbReference type="ARBA" id="ARBA00006275"/>
    </source>
</evidence>
<sequence>MNKLLLISGCFILFACGCEKIFTPEPENLKTVEQMYTDPAYAQGFLVNAYRSIPTYYDDCDYATDDAVTNQKSNAYLKLASGAWTATNNPTNLWQSAYGAIQYLNLFLQNSPKVHWADDTAADQLFTIRMRGEAFGLRALFMYYLLRNHAGFGGDGTLLGVPIITEFQTVNSDFNVPRATFAECLKQVYKDLDSADVDLPFDYEDVSSAALIPERFSKITQTPEVYNRVMGHYSRQLYNGLIAKSIRTRMALLAASPAFQSPNNPGTWADAANAAATVIDYKGGVSALPAKGATYYTNTTEIGNLSEGINPPEIIWRENLSTNNSDEESNNYPPSLFGKGYMNPTQNLVDAFPMNNGYPITNSASGYDPKYPYKNRDPRLALYIIYNGSSEGVNASTIYTGSASGTDDGINIKETSTRTGYYMKKRLNMSVNCNPASVTGQTHYKPRIRYTEIYLDYAEAANEAWGPTGTGSHSYSAYDIIKAIRGRAGLNSGGSDPYLESCMESKEKMRDLIHNERRLELCFEGFRFWDLRRWKSNLNTIATGLDVNGDVIKNIDVESRNFTDYMYYGPIPYSEILKYPNLQQNKGWK</sequence>
<dbReference type="PROSITE" id="PS51257">
    <property type="entry name" value="PROKAR_LIPOPROTEIN"/>
    <property type="match status" value="1"/>
</dbReference>
<dbReference type="AlphaFoldDB" id="A0A5B8VM14"/>
<dbReference type="InterPro" id="IPR011990">
    <property type="entry name" value="TPR-like_helical_dom_sf"/>
</dbReference>
<evidence type="ECO:0000256" key="1">
    <source>
        <dbReference type="ARBA" id="ARBA00004442"/>
    </source>
</evidence>
<evidence type="ECO:0000256" key="3">
    <source>
        <dbReference type="ARBA" id="ARBA00022729"/>
    </source>
</evidence>
<keyword evidence="5" id="KW-0998">Cell outer membrane</keyword>
<gene>
    <name evidence="8" type="ORF">FSB73_08135</name>
</gene>
<evidence type="ECO:0000256" key="5">
    <source>
        <dbReference type="ARBA" id="ARBA00023237"/>
    </source>
</evidence>
<evidence type="ECO:0000259" key="7">
    <source>
        <dbReference type="Pfam" id="PF14322"/>
    </source>
</evidence>
<dbReference type="Pfam" id="PF07980">
    <property type="entry name" value="SusD_RagB"/>
    <property type="match status" value="1"/>
</dbReference>
<evidence type="ECO:0000256" key="4">
    <source>
        <dbReference type="ARBA" id="ARBA00023136"/>
    </source>
</evidence>
<dbReference type="Pfam" id="PF14322">
    <property type="entry name" value="SusD-like_3"/>
    <property type="match status" value="1"/>
</dbReference>
<dbReference type="SUPFAM" id="SSF48452">
    <property type="entry name" value="TPR-like"/>
    <property type="match status" value="1"/>
</dbReference>
<dbReference type="Gene3D" id="1.25.40.390">
    <property type="match status" value="1"/>
</dbReference>
<keyword evidence="4" id="KW-0472">Membrane</keyword>
<comment type="subcellular location">
    <subcellularLocation>
        <location evidence="1">Cell outer membrane</location>
    </subcellularLocation>
</comment>
<dbReference type="OrthoDB" id="621018at2"/>
<dbReference type="Proteomes" id="UP000321291">
    <property type="component" value="Chromosome"/>
</dbReference>
<dbReference type="GO" id="GO:0009279">
    <property type="term" value="C:cell outer membrane"/>
    <property type="evidence" value="ECO:0007669"/>
    <property type="project" value="UniProtKB-SubCell"/>
</dbReference>
<comment type="similarity">
    <text evidence="2">Belongs to the SusD family.</text>
</comment>
<dbReference type="InterPro" id="IPR012944">
    <property type="entry name" value="SusD_RagB_dom"/>
</dbReference>
<protein>
    <submittedName>
        <fullName evidence="8">RagB/SusD family nutrient uptake outer membrane protein</fullName>
    </submittedName>
</protein>
<evidence type="ECO:0000259" key="6">
    <source>
        <dbReference type="Pfam" id="PF07980"/>
    </source>
</evidence>
<feature type="domain" description="RagB/SusD" evidence="6">
    <location>
        <begin position="312"/>
        <end position="588"/>
    </location>
</feature>
<dbReference type="EMBL" id="CP042434">
    <property type="protein sequence ID" value="QEC71636.1"/>
    <property type="molecule type" value="Genomic_DNA"/>
</dbReference>
<keyword evidence="3" id="KW-0732">Signal</keyword>
<organism evidence="8 9">
    <name type="scientific">Arachidicoccus ginsenosidivorans</name>
    <dbReference type="NCBI Taxonomy" id="496057"/>
    <lineage>
        <taxon>Bacteria</taxon>
        <taxon>Pseudomonadati</taxon>
        <taxon>Bacteroidota</taxon>
        <taxon>Chitinophagia</taxon>
        <taxon>Chitinophagales</taxon>
        <taxon>Chitinophagaceae</taxon>
        <taxon>Arachidicoccus</taxon>
    </lineage>
</organism>
<name>A0A5B8VM14_9BACT</name>
<dbReference type="RefSeq" id="WP_146781013.1">
    <property type="nucleotide sequence ID" value="NZ_CP042434.1"/>
</dbReference>
<feature type="domain" description="SusD-like N-terminal" evidence="7">
    <location>
        <begin position="57"/>
        <end position="205"/>
    </location>
</feature>
<accession>A0A5B8VM14</accession>
<reference evidence="8 9" key="1">
    <citation type="journal article" date="2017" name="Int. J. Syst. Evol. Microbiol.">
        <title>Arachidicoccus ginsenosidivorans sp. nov., with ginsenoside-converting activity isolated from ginseng cultivating soil.</title>
        <authorList>
            <person name="Siddiqi M.Z."/>
            <person name="Aslam Z."/>
            <person name="Im W.T."/>
        </authorList>
    </citation>
    <scope>NUCLEOTIDE SEQUENCE [LARGE SCALE GENOMIC DNA]</scope>
    <source>
        <strain evidence="8 9">Gsoil 809</strain>
    </source>
</reference>
<evidence type="ECO:0000313" key="9">
    <source>
        <dbReference type="Proteomes" id="UP000321291"/>
    </source>
</evidence>
<proteinExistence type="inferred from homology"/>
<keyword evidence="9" id="KW-1185">Reference proteome</keyword>
<dbReference type="InterPro" id="IPR033985">
    <property type="entry name" value="SusD-like_N"/>
</dbReference>
<evidence type="ECO:0000313" key="8">
    <source>
        <dbReference type="EMBL" id="QEC71636.1"/>
    </source>
</evidence>